<dbReference type="AlphaFoldDB" id="A0A0A9A240"/>
<sequence length="41" mass="4738">MVTRHAGLIAIGVSYLQIMNSDSKPMHFVRTQWCLMRLQGF</sequence>
<proteinExistence type="predicted"/>
<organism evidence="1">
    <name type="scientific">Arundo donax</name>
    <name type="common">Giant reed</name>
    <name type="synonym">Donax arundinaceus</name>
    <dbReference type="NCBI Taxonomy" id="35708"/>
    <lineage>
        <taxon>Eukaryota</taxon>
        <taxon>Viridiplantae</taxon>
        <taxon>Streptophyta</taxon>
        <taxon>Embryophyta</taxon>
        <taxon>Tracheophyta</taxon>
        <taxon>Spermatophyta</taxon>
        <taxon>Magnoliopsida</taxon>
        <taxon>Liliopsida</taxon>
        <taxon>Poales</taxon>
        <taxon>Poaceae</taxon>
        <taxon>PACMAD clade</taxon>
        <taxon>Arundinoideae</taxon>
        <taxon>Arundineae</taxon>
        <taxon>Arundo</taxon>
    </lineage>
</organism>
<evidence type="ECO:0000313" key="1">
    <source>
        <dbReference type="EMBL" id="JAD45136.1"/>
    </source>
</evidence>
<reference evidence="1" key="1">
    <citation type="submission" date="2014-09" db="EMBL/GenBank/DDBJ databases">
        <authorList>
            <person name="Magalhaes I.L.F."/>
            <person name="Oliveira U."/>
            <person name="Santos F.R."/>
            <person name="Vidigal T.H.D.A."/>
            <person name="Brescovit A.D."/>
            <person name="Santos A.J."/>
        </authorList>
    </citation>
    <scope>NUCLEOTIDE SEQUENCE</scope>
    <source>
        <tissue evidence="1">Shoot tissue taken approximately 20 cm above the soil surface</tissue>
    </source>
</reference>
<reference evidence="1" key="2">
    <citation type="journal article" date="2015" name="Data Brief">
        <title>Shoot transcriptome of the giant reed, Arundo donax.</title>
        <authorList>
            <person name="Barrero R.A."/>
            <person name="Guerrero F.D."/>
            <person name="Moolhuijzen P."/>
            <person name="Goolsby J.A."/>
            <person name="Tidwell J."/>
            <person name="Bellgard S.E."/>
            <person name="Bellgard M.I."/>
        </authorList>
    </citation>
    <scope>NUCLEOTIDE SEQUENCE</scope>
    <source>
        <tissue evidence="1">Shoot tissue taken approximately 20 cm above the soil surface</tissue>
    </source>
</reference>
<name>A0A0A9A240_ARUDO</name>
<accession>A0A0A9A240</accession>
<protein>
    <submittedName>
        <fullName evidence="1">Uncharacterized protein</fullName>
    </submittedName>
</protein>
<dbReference type="EMBL" id="GBRH01252759">
    <property type="protein sequence ID" value="JAD45136.1"/>
    <property type="molecule type" value="Transcribed_RNA"/>
</dbReference>